<keyword evidence="7" id="KW-0449">Lipoprotein</keyword>
<organism evidence="10 11">
    <name type="scientific">Shewanella maritima</name>
    <dbReference type="NCBI Taxonomy" id="2520507"/>
    <lineage>
        <taxon>Bacteria</taxon>
        <taxon>Pseudomonadati</taxon>
        <taxon>Pseudomonadota</taxon>
        <taxon>Gammaproteobacteria</taxon>
        <taxon>Alteromonadales</taxon>
        <taxon>Shewanellaceae</taxon>
        <taxon>Shewanella</taxon>
    </lineage>
</organism>
<dbReference type="Proteomes" id="UP000291106">
    <property type="component" value="Chromosome"/>
</dbReference>
<dbReference type="PANTHER" id="PTHR43649:SF33">
    <property type="entry name" value="POLYGALACTURONAN_RHAMNOGALACTURONAN-BINDING PROTEIN YTCQ"/>
    <property type="match status" value="1"/>
</dbReference>
<dbReference type="PANTHER" id="PTHR43649">
    <property type="entry name" value="ARABINOSE-BINDING PROTEIN-RELATED"/>
    <property type="match status" value="1"/>
</dbReference>
<sequence length="562" mass="63373">MLCLLQCFVSIAAQAASEKADFWIDNEFTPSTLTKAEQRQELAWFTEQAKPYQGMTIRVVSEKINTHQYESKVLAKAFYELTGIHVIHELTGEDDVIKKLSAQIITNENLYDAYINDSDLIGTHFRNQAVTPISQIMSEHGKQATLPTLDLDDFIGIKFTTGPDGVLYQLPDQQFANLYWYRSDWFERADFQSRFQQLYGYPLGVPQNWQAYEDIAEFFSDKVRTIDGQRVYGHMDYGKTDPSLGWRMSDAWLSMAGVGDKGLPNGLPVDEWGIRVEDCRPVGASVERGGAINSPAAIYAIDKYVDWLTRFAPPEAKQLTFSQAGDWPAKGVIAQQIFWYTAFVDDLLQPGLPIVNADGTPKWRVAPSPLGRYWQRGMKSGYQDAGAWTFLSSTPKQRQVAAWLYAQFVVSKTVSLKKTLVGYTPIRLSDIESDAMTQRAPYLGGLVEFYRSQARNVWTPTGTNVPDYPGMASMWWQNISSIIEGEYSVKQGMDKFAQQLDAHLLMLEQKAKQDSGALCAPILNPKQNPSHWLAQPGSPKAEIKSKSKGKTLPYEEAIRVWQ</sequence>
<keyword evidence="3" id="KW-1003">Cell membrane</keyword>
<gene>
    <name evidence="10" type="ORF">EXU30_02680</name>
</gene>
<keyword evidence="5" id="KW-0472">Membrane</keyword>
<keyword evidence="4 9" id="KW-0732">Signal</keyword>
<keyword evidence="6" id="KW-0564">Palmitate</keyword>
<dbReference type="Pfam" id="PF13416">
    <property type="entry name" value="SBP_bac_8"/>
    <property type="match status" value="1"/>
</dbReference>
<dbReference type="AlphaFoldDB" id="A0A411PMJ8"/>
<name>A0A411PMJ8_9GAMM</name>
<evidence type="ECO:0000256" key="1">
    <source>
        <dbReference type="ARBA" id="ARBA00004418"/>
    </source>
</evidence>
<dbReference type="SUPFAM" id="SSF53850">
    <property type="entry name" value="Periplasmic binding protein-like II"/>
    <property type="match status" value="1"/>
</dbReference>
<dbReference type="GO" id="GO:0022857">
    <property type="term" value="F:transmembrane transporter activity"/>
    <property type="evidence" value="ECO:0007669"/>
    <property type="project" value="InterPro"/>
</dbReference>
<reference evidence="10 11" key="1">
    <citation type="submission" date="2019-02" db="EMBL/GenBank/DDBJ databases">
        <title>Shewanella sp. D4-2 isolated from Dokdo Island.</title>
        <authorList>
            <person name="Baek K."/>
        </authorList>
    </citation>
    <scope>NUCLEOTIDE SEQUENCE [LARGE SCALE GENOMIC DNA]</scope>
    <source>
        <strain evidence="10 11">D4-2</strain>
    </source>
</reference>
<evidence type="ECO:0000256" key="5">
    <source>
        <dbReference type="ARBA" id="ARBA00023136"/>
    </source>
</evidence>
<dbReference type="EMBL" id="CP036200">
    <property type="protein sequence ID" value="QBF84767.1"/>
    <property type="molecule type" value="Genomic_DNA"/>
</dbReference>
<feature type="chain" id="PRO_5019142987" evidence="9">
    <location>
        <begin position="16"/>
        <end position="562"/>
    </location>
</feature>
<protein>
    <submittedName>
        <fullName evidence="10">Carbohydrate ABC transporter substrate-binding protein</fullName>
    </submittedName>
</protein>
<dbReference type="RefSeq" id="WP_130603199.1">
    <property type="nucleotide sequence ID" value="NZ_CP036200.1"/>
</dbReference>
<keyword evidence="11" id="KW-1185">Reference proteome</keyword>
<comment type="subcellular location">
    <subcellularLocation>
        <location evidence="1">Periplasm</location>
    </subcellularLocation>
</comment>
<dbReference type="KEGG" id="smai:EXU30_02680"/>
<proteinExistence type="inferred from homology"/>
<evidence type="ECO:0000256" key="2">
    <source>
        <dbReference type="ARBA" id="ARBA00008520"/>
    </source>
</evidence>
<evidence type="ECO:0000313" key="10">
    <source>
        <dbReference type="EMBL" id="QBF84767.1"/>
    </source>
</evidence>
<evidence type="ECO:0000256" key="8">
    <source>
        <dbReference type="SAM" id="MobiDB-lite"/>
    </source>
</evidence>
<feature type="region of interest" description="Disordered" evidence="8">
    <location>
        <begin position="529"/>
        <end position="548"/>
    </location>
</feature>
<evidence type="ECO:0000313" key="11">
    <source>
        <dbReference type="Proteomes" id="UP000291106"/>
    </source>
</evidence>
<evidence type="ECO:0000256" key="4">
    <source>
        <dbReference type="ARBA" id="ARBA00022729"/>
    </source>
</evidence>
<evidence type="ECO:0000256" key="6">
    <source>
        <dbReference type="ARBA" id="ARBA00023139"/>
    </source>
</evidence>
<accession>A0A411PMJ8</accession>
<dbReference type="GO" id="GO:0042597">
    <property type="term" value="C:periplasmic space"/>
    <property type="evidence" value="ECO:0007669"/>
    <property type="project" value="UniProtKB-SubCell"/>
</dbReference>
<evidence type="ECO:0000256" key="7">
    <source>
        <dbReference type="ARBA" id="ARBA00023288"/>
    </source>
</evidence>
<dbReference type="InterPro" id="IPR014597">
    <property type="entry name" value="ABC_tp_sb"/>
</dbReference>
<evidence type="ECO:0000256" key="9">
    <source>
        <dbReference type="SAM" id="SignalP"/>
    </source>
</evidence>
<comment type="similarity">
    <text evidence="2">Belongs to the bacterial solute-binding protein 1 family.</text>
</comment>
<dbReference type="Gene3D" id="3.40.190.10">
    <property type="entry name" value="Periplasmic binding protein-like II"/>
    <property type="match status" value="2"/>
</dbReference>
<dbReference type="OrthoDB" id="9812682at2"/>
<dbReference type="InterPro" id="IPR050490">
    <property type="entry name" value="Bact_solute-bd_prot1"/>
</dbReference>
<feature type="signal peptide" evidence="9">
    <location>
        <begin position="1"/>
        <end position="15"/>
    </location>
</feature>
<dbReference type="PIRSF" id="PIRSF035859">
    <property type="entry name" value="ABC_tp_sb"/>
    <property type="match status" value="1"/>
</dbReference>
<evidence type="ECO:0000256" key="3">
    <source>
        <dbReference type="ARBA" id="ARBA00022475"/>
    </source>
</evidence>
<dbReference type="InterPro" id="IPR006059">
    <property type="entry name" value="SBP"/>
</dbReference>